<dbReference type="AlphaFoldDB" id="A0A9P9IQF0"/>
<proteinExistence type="predicted"/>
<dbReference type="Proteomes" id="UP000738349">
    <property type="component" value="Unassembled WGS sequence"/>
</dbReference>
<organism evidence="2 3">
    <name type="scientific">Dactylonectria macrodidyma</name>
    <dbReference type="NCBI Taxonomy" id="307937"/>
    <lineage>
        <taxon>Eukaryota</taxon>
        <taxon>Fungi</taxon>
        <taxon>Dikarya</taxon>
        <taxon>Ascomycota</taxon>
        <taxon>Pezizomycotina</taxon>
        <taxon>Sordariomycetes</taxon>
        <taxon>Hypocreomycetidae</taxon>
        <taxon>Hypocreales</taxon>
        <taxon>Nectriaceae</taxon>
        <taxon>Dactylonectria</taxon>
    </lineage>
</organism>
<dbReference type="SUPFAM" id="SSF55811">
    <property type="entry name" value="Nudix"/>
    <property type="match status" value="1"/>
</dbReference>
<dbReference type="Pfam" id="PF00293">
    <property type="entry name" value="NUDIX"/>
    <property type="match status" value="1"/>
</dbReference>
<accession>A0A9P9IQF0</accession>
<sequence length="170" mass="19461">MTSAWVFADDLNKRLEATKEQLGINLKYGIGVAIYRGDPDKDRGDNVEIYLAKRKEPGAEWDLPKSMMLPNEKMRATIHRIVMEEMGREVDNIKVEARENGITTRHGDMGTQFHFAVTIKEGTKPRIKKAMDDSEWRWVKSDQIYDGSLTPRMKECLIACFAQIKGTVAR</sequence>
<reference evidence="2" key="1">
    <citation type="journal article" date="2021" name="Nat. Commun.">
        <title>Genetic determinants of endophytism in the Arabidopsis root mycobiome.</title>
        <authorList>
            <person name="Mesny F."/>
            <person name="Miyauchi S."/>
            <person name="Thiergart T."/>
            <person name="Pickel B."/>
            <person name="Atanasova L."/>
            <person name="Karlsson M."/>
            <person name="Huettel B."/>
            <person name="Barry K.W."/>
            <person name="Haridas S."/>
            <person name="Chen C."/>
            <person name="Bauer D."/>
            <person name="Andreopoulos W."/>
            <person name="Pangilinan J."/>
            <person name="LaButti K."/>
            <person name="Riley R."/>
            <person name="Lipzen A."/>
            <person name="Clum A."/>
            <person name="Drula E."/>
            <person name="Henrissat B."/>
            <person name="Kohler A."/>
            <person name="Grigoriev I.V."/>
            <person name="Martin F.M."/>
            <person name="Hacquard S."/>
        </authorList>
    </citation>
    <scope>NUCLEOTIDE SEQUENCE</scope>
    <source>
        <strain evidence="2">MPI-CAGE-AT-0147</strain>
    </source>
</reference>
<feature type="domain" description="Nudix hydrolase" evidence="1">
    <location>
        <begin position="27"/>
        <end position="162"/>
    </location>
</feature>
<evidence type="ECO:0000259" key="1">
    <source>
        <dbReference type="PROSITE" id="PS51462"/>
    </source>
</evidence>
<comment type="caution">
    <text evidence="2">The sequence shown here is derived from an EMBL/GenBank/DDBJ whole genome shotgun (WGS) entry which is preliminary data.</text>
</comment>
<dbReference type="InterPro" id="IPR015797">
    <property type="entry name" value="NUDIX_hydrolase-like_dom_sf"/>
</dbReference>
<protein>
    <recommendedName>
        <fullName evidence="1">Nudix hydrolase domain-containing protein</fullName>
    </recommendedName>
</protein>
<dbReference type="EMBL" id="JAGMUV010000019">
    <property type="protein sequence ID" value="KAH7127430.1"/>
    <property type="molecule type" value="Genomic_DNA"/>
</dbReference>
<dbReference type="Gene3D" id="3.90.79.10">
    <property type="entry name" value="Nucleoside Triphosphate Pyrophosphohydrolase"/>
    <property type="match status" value="1"/>
</dbReference>
<gene>
    <name evidence="2" type="ORF">EDB81DRAFT_809210</name>
</gene>
<evidence type="ECO:0000313" key="2">
    <source>
        <dbReference type="EMBL" id="KAH7127430.1"/>
    </source>
</evidence>
<keyword evidence="3" id="KW-1185">Reference proteome</keyword>
<dbReference type="PROSITE" id="PS51462">
    <property type="entry name" value="NUDIX"/>
    <property type="match status" value="1"/>
</dbReference>
<evidence type="ECO:0000313" key="3">
    <source>
        <dbReference type="Proteomes" id="UP000738349"/>
    </source>
</evidence>
<name>A0A9P9IQF0_9HYPO</name>
<dbReference type="InterPro" id="IPR000086">
    <property type="entry name" value="NUDIX_hydrolase_dom"/>
</dbReference>